<feature type="signal peptide" evidence="1">
    <location>
        <begin position="1"/>
        <end position="28"/>
    </location>
</feature>
<organism evidence="3 4">
    <name type="scientific">Staphylotrichum tortipilum</name>
    <dbReference type="NCBI Taxonomy" id="2831512"/>
    <lineage>
        <taxon>Eukaryota</taxon>
        <taxon>Fungi</taxon>
        <taxon>Dikarya</taxon>
        <taxon>Ascomycota</taxon>
        <taxon>Pezizomycotina</taxon>
        <taxon>Sordariomycetes</taxon>
        <taxon>Sordariomycetidae</taxon>
        <taxon>Sordariales</taxon>
        <taxon>Chaetomiaceae</taxon>
        <taxon>Staphylotrichum</taxon>
    </lineage>
</organism>
<dbReference type="Proteomes" id="UP001303889">
    <property type="component" value="Unassembled WGS sequence"/>
</dbReference>
<dbReference type="InterPro" id="IPR023631">
    <property type="entry name" value="Amidase_dom"/>
</dbReference>
<dbReference type="Pfam" id="PF01425">
    <property type="entry name" value="Amidase"/>
    <property type="match status" value="1"/>
</dbReference>
<feature type="domain" description="Amidase" evidence="2">
    <location>
        <begin position="58"/>
        <end position="524"/>
    </location>
</feature>
<dbReference type="EMBL" id="MU855374">
    <property type="protein sequence ID" value="KAK3905015.1"/>
    <property type="molecule type" value="Genomic_DNA"/>
</dbReference>
<accession>A0AAN6RVY8</accession>
<proteinExistence type="predicted"/>
<evidence type="ECO:0000259" key="2">
    <source>
        <dbReference type="Pfam" id="PF01425"/>
    </source>
</evidence>
<dbReference type="PANTHER" id="PTHR42678">
    <property type="entry name" value="AMIDASE"/>
    <property type="match status" value="1"/>
</dbReference>
<evidence type="ECO:0000256" key="1">
    <source>
        <dbReference type="SAM" id="SignalP"/>
    </source>
</evidence>
<protein>
    <recommendedName>
        <fullName evidence="2">Amidase domain-containing protein</fullName>
    </recommendedName>
</protein>
<reference evidence="3" key="2">
    <citation type="submission" date="2023-05" db="EMBL/GenBank/DDBJ databases">
        <authorList>
            <consortium name="Lawrence Berkeley National Laboratory"/>
            <person name="Steindorff A."/>
            <person name="Hensen N."/>
            <person name="Bonometti L."/>
            <person name="Westerberg I."/>
            <person name="Brannstrom I.O."/>
            <person name="Guillou S."/>
            <person name="Cros-Aarteil S."/>
            <person name="Calhoun S."/>
            <person name="Haridas S."/>
            <person name="Kuo A."/>
            <person name="Mondo S."/>
            <person name="Pangilinan J."/>
            <person name="Riley R."/>
            <person name="Labutti K."/>
            <person name="Andreopoulos B."/>
            <person name="Lipzen A."/>
            <person name="Chen C."/>
            <person name="Yanf M."/>
            <person name="Daum C."/>
            <person name="Ng V."/>
            <person name="Clum A."/>
            <person name="Ohm R."/>
            <person name="Martin F."/>
            <person name="Silar P."/>
            <person name="Natvig D."/>
            <person name="Lalanne C."/>
            <person name="Gautier V."/>
            <person name="Ament-Velasquez S.L."/>
            <person name="Kruys A."/>
            <person name="Hutchinson M.I."/>
            <person name="Powell A.J."/>
            <person name="Barry K."/>
            <person name="Miller A.N."/>
            <person name="Grigoriev I.V."/>
            <person name="Debuchy R."/>
            <person name="Gladieux P."/>
            <person name="Thoren M.H."/>
            <person name="Johannesson H."/>
        </authorList>
    </citation>
    <scope>NUCLEOTIDE SEQUENCE</scope>
    <source>
        <strain evidence="3">CBS 103.79</strain>
    </source>
</reference>
<evidence type="ECO:0000313" key="3">
    <source>
        <dbReference type="EMBL" id="KAK3905015.1"/>
    </source>
</evidence>
<evidence type="ECO:0000313" key="4">
    <source>
        <dbReference type="Proteomes" id="UP001303889"/>
    </source>
</evidence>
<feature type="chain" id="PRO_5042927001" description="Amidase domain-containing protein" evidence="1">
    <location>
        <begin position="29"/>
        <end position="580"/>
    </location>
</feature>
<dbReference type="AlphaFoldDB" id="A0AAN6RVY8"/>
<dbReference type="SUPFAM" id="SSF75304">
    <property type="entry name" value="Amidase signature (AS) enzymes"/>
    <property type="match status" value="1"/>
</dbReference>
<dbReference type="InterPro" id="IPR036928">
    <property type="entry name" value="AS_sf"/>
</dbReference>
<comment type="caution">
    <text evidence="3">The sequence shown here is derived from an EMBL/GenBank/DDBJ whole genome shotgun (WGS) entry which is preliminary data.</text>
</comment>
<name>A0AAN6RVY8_9PEZI</name>
<reference evidence="3" key="1">
    <citation type="journal article" date="2023" name="Mol. Phylogenet. Evol.">
        <title>Genome-scale phylogeny and comparative genomics of the fungal order Sordariales.</title>
        <authorList>
            <person name="Hensen N."/>
            <person name="Bonometti L."/>
            <person name="Westerberg I."/>
            <person name="Brannstrom I.O."/>
            <person name="Guillou S."/>
            <person name="Cros-Aarteil S."/>
            <person name="Calhoun S."/>
            <person name="Haridas S."/>
            <person name="Kuo A."/>
            <person name="Mondo S."/>
            <person name="Pangilinan J."/>
            <person name="Riley R."/>
            <person name="LaButti K."/>
            <person name="Andreopoulos B."/>
            <person name="Lipzen A."/>
            <person name="Chen C."/>
            <person name="Yan M."/>
            <person name="Daum C."/>
            <person name="Ng V."/>
            <person name="Clum A."/>
            <person name="Steindorff A."/>
            <person name="Ohm R.A."/>
            <person name="Martin F."/>
            <person name="Silar P."/>
            <person name="Natvig D.O."/>
            <person name="Lalanne C."/>
            <person name="Gautier V."/>
            <person name="Ament-Velasquez S.L."/>
            <person name="Kruys A."/>
            <person name="Hutchinson M.I."/>
            <person name="Powell A.J."/>
            <person name="Barry K."/>
            <person name="Miller A.N."/>
            <person name="Grigoriev I.V."/>
            <person name="Debuchy R."/>
            <person name="Gladieux P."/>
            <person name="Hiltunen Thoren M."/>
            <person name="Johannesson H."/>
        </authorList>
    </citation>
    <scope>NUCLEOTIDE SEQUENCE</scope>
    <source>
        <strain evidence="3">CBS 103.79</strain>
    </source>
</reference>
<dbReference type="PANTHER" id="PTHR42678:SF5">
    <property type="entry name" value="GLUTAMYL-TRNA(GLN) AMIDOTRANSFERASE SUBUNIT A"/>
    <property type="match status" value="1"/>
</dbReference>
<keyword evidence="4" id="KW-1185">Reference proteome</keyword>
<sequence length="580" mass="60585">MLLPAKKGLTILVHVAVLLSLVLAPCGAQGLSNGFDAREATVGSVHEALFGARTTCREIVSAFIARVEEFNPVINAVISLNPDALSAADWLDEALVTGDATGALFCIPVLLKDSYDAVGMSTTGGCRGLADNRPSADAPTVKALKDAGAIILGKANMHEMALEGLSVSSLGGQTVNPYDLTRTPGGSSGGSGAALAANMAVLVTGTDTVNSLRSPASANSLFSFRPTRGLISRAGVIPVSFTQDAVGAMARTPRDLAVALTVMASVGFDPRDNVTALAPPEVRDNDNDNDYYYSTVHKDGSLKGLRLGLINGFFNHTASDETTPVNDVMAATVSKLTAAGAEIVNITDSIFDALAIAKLDVQAFEYREQLDEYLAAAPPLPPSGTTTPPRPTSFHELYNNANNNSDSSLVIPAQYPFIKRAAQSSTHDAAYTTTLGRIQSLTASLRATFTTNNLDALIYPEQKNLVVKLGSPSQSGRNGILAALTGHPVVCVPAGFSPPSADAPVGVPVGMEILGRPWSEDRLLSIASRIHELGGVPVRRTPPFAERAVAPKCYGRVPRVKPDVASIPAAYSLGVLCVDE</sequence>
<dbReference type="Gene3D" id="3.90.1300.10">
    <property type="entry name" value="Amidase signature (AS) domain"/>
    <property type="match status" value="1"/>
</dbReference>
<keyword evidence="1" id="KW-0732">Signal</keyword>
<gene>
    <name evidence="3" type="ORF">C8A05DRAFT_13123</name>
</gene>